<dbReference type="Proteomes" id="UP001193734">
    <property type="component" value="Unassembled WGS sequence"/>
</dbReference>
<keyword evidence="7" id="KW-1185">Reference proteome</keyword>
<evidence type="ECO:0000313" key="7">
    <source>
        <dbReference type="Proteomes" id="UP001193734"/>
    </source>
</evidence>
<keyword evidence="1" id="KW-0805">Transcription regulation</keyword>
<dbReference type="SMART" id="SM00342">
    <property type="entry name" value="HTH_ARAC"/>
    <property type="match status" value="1"/>
</dbReference>
<feature type="transmembrane region" description="Helical" evidence="4">
    <location>
        <begin position="23"/>
        <end position="42"/>
    </location>
</feature>
<keyword evidence="2" id="KW-0238">DNA-binding</keyword>
<keyword evidence="4" id="KW-0472">Membrane</keyword>
<evidence type="ECO:0000256" key="3">
    <source>
        <dbReference type="ARBA" id="ARBA00023163"/>
    </source>
</evidence>
<keyword evidence="3" id="KW-0804">Transcription</keyword>
<dbReference type="PROSITE" id="PS01124">
    <property type="entry name" value="HTH_ARAC_FAMILY_2"/>
    <property type="match status" value="1"/>
</dbReference>
<dbReference type="RefSeq" id="WP_172173769.1">
    <property type="nucleotide sequence ID" value="NZ_CASGIA010000003.1"/>
</dbReference>
<dbReference type="InterPro" id="IPR009057">
    <property type="entry name" value="Homeodomain-like_sf"/>
</dbReference>
<feature type="domain" description="HTH araC/xylS-type" evidence="5">
    <location>
        <begin position="174"/>
        <end position="272"/>
    </location>
</feature>
<feature type="transmembrane region" description="Helical" evidence="4">
    <location>
        <begin position="99"/>
        <end position="116"/>
    </location>
</feature>
<name>A0ABX2AQN9_9BACT</name>
<evidence type="ECO:0000256" key="1">
    <source>
        <dbReference type="ARBA" id="ARBA00023015"/>
    </source>
</evidence>
<evidence type="ECO:0000259" key="5">
    <source>
        <dbReference type="PROSITE" id="PS01124"/>
    </source>
</evidence>
<evidence type="ECO:0000313" key="6">
    <source>
        <dbReference type="EMBL" id="NPE12940.1"/>
    </source>
</evidence>
<dbReference type="PANTHER" id="PTHR43280">
    <property type="entry name" value="ARAC-FAMILY TRANSCRIPTIONAL REGULATOR"/>
    <property type="match status" value="1"/>
</dbReference>
<evidence type="ECO:0000256" key="2">
    <source>
        <dbReference type="ARBA" id="ARBA00023125"/>
    </source>
</evidence>
<keyword evidence="4" id="KW-0812">Transmembrane</keyword>
<dbReference type="Gene3D" id="1.10.10.60">
    <property type="entry name" value="Homeodomain-like"/>
    <property type="match status" value="1"/>
</dbReference>
<comment type="caution">
    <text evidence="6">The sequence shown here is derived from an EMBL/GenBank/DDBJ whole genome shotgun (WGS) entry which is preliminary data.</text>
</comment>
<dbReference type="EMBL" id="JABKKE010000001">
    <property type="protein sequence ID" value="NPE12940.1"/>
    <property type="molecule type" value="Genomic_DNA"/>
</dbReference>
<sequence>MKALYIGNTTGVTDWKDCVGHSIRTDGCIFFLCTAGMAVVSVNMQKKPLRRNDLLVITSDMFVFVEGVSAAFEVSYVSLSVIMLETAYYKIPDPSLWDYLHYFPILPLIEIHYLLVSNWISQVRWIFDNIPSANRITMLSYQVYNLFGGIEAEFSKTDILEQMAYKNNARSVMNKFWSLLMKNSPNEKEVKFYADALSITPDYLYKVCRRIYGISPKALIDQQLTVEIKTLLTDTDISIKEIAYRLRFEDDSYMCRFFRRVTGMSPMQFRIGTKQSERS</sequence>
<evidence type="ECO:0000256" key="4">
    <source>
        <dbReference type="SAM" id="Phobius"/>
    </source>
</evidence>
<organism evidence="6 7">
    <name type="scientific">Xylanibacter rodentium</name>
    <dbReference type="NCBI Taxonomy" id="2736289"/>
    <lineage>
        <taxon>Bacteria</taxon>
        <taxon>Pseudomonadati</taxon>
        <taxon>Bacteroidota</taxon>
        <taxon>Bacteroidia</taxon>
        <taxon>Bacteroidales</taxon>
        <taxon>Prevotellaceae</taxon>
        <taxon>Xylanibacter</taxon>
    </lineage>
</organism>
<keyword evidence="4" id="KW-1133">Transmembrane helix</keyword>
<dbReference type="SUPFAM" id="SSF46689">
    <property type="entry name" value="Homeodomain-like"/>
    <property type="match status" value="1"/>
</dbReference>
<dbReference type="Pfam" id="PF12833">
    <property type="entry name" value="HTH_18"/>
    <property type="match status" value="1"/>
</dbReference>
<dbReference type="GeneID" id="82156353"/>
<gene>
    <name evidence="6" type="ORF">HPS55_01095</name>
</gene>
<dbReference type="InterPro" id="IPR018060">
    <property type="entry name" value="HTH_AraC"/>
</dbReference>
<accession>A0ABX2AQN9</accession>
<reference evidence="6 7" key="1">
    <citation type="submission" date="2020-05" db="EMBL/GenBank/DDBJ databases">
        <title>Distinct polysaccharide utilization as determinants for interspecies competition between intestinal Prevotella spp.</title>
        <authorList>
            <person name="Galvez E.J.C."/>
            <person name="Iljazovic A."/>
            <person name="Strowig T."/>
        </authorList>
    </citation>
    <scope>NUCLEOTIDE SEQUENCE [LARGE SCALE GENOMIC DNA]</scope>
    <source>
        <strain evidence="6 7">PROD</strain>
    </source>
</reference>
<proteinExistence type="predicted"/>
<protein>
    <submittedName>
        <fullName evidence="6">Helix-turn-helix transcriptional regulator</fullName>
    </submittedName>
</protein>
<feature type="transmembrane region" description="Helical" evidence="4">
    <location>
        <begin position="54"/>
        <end position="79"/>
    </location>
</feature>
<dbReference type="PANTHER" id="PTHR43280:SF32">
    <property type="entry name" value="TRANSCRIPTIONAL REGULATORY PROTEIN"/>
    <property type="match status" value="1"/>
</dbReference>